<feature type="compositionally biased region" description="Acidic residues" evidence="1">
    <location>
        <begin position="84"/>
        <end position="94"/>
    </location>
</feature>
<feature type="region of interest" description="Disordered" evidence="1">
    <location>
        <begin position="84"/>
        <end position="107"/>
    </location>
</feature>
<evidence type="ECO:0008006" key="4">
    <source>
        <dbReference type="Google" id="ProtNLM"/>
    </source>
</evidence>
<organism evidence="2 3">
    <name type="scientific">Solanum tuberosum</name>
    <name type="common">Potato</name>
    <dbReference type="NCBI Taxonomy" id="4113"/>
    <lineage>
        <taxon>Eukaryota</taxon>
        <taxon>Viridiplantae</taxon>
        <taxon>Streptophyta</taxon>
        <taxon>Embryophyta</taxon>
        <taxon>Tracheophyta</taxon>
        <taxon>Spermatophyta</taxon>
        <taxon>Magnoliopsida</taxon>
        <taxon>eudicotyledons</taxon>
        <taxon>Gunneridae</taxon>
        <taxon>Pentapetalae</taxon>
        <taxon>asterids</taxon>
        <taxon>lamiids</taxon>
        <taxon>Solanales</taxon>
        <taxon>Solanaceae</taxon>
        <taxon>Solanoideae</taxon>
        <taxon>Solaneae</taxon>
        <taxon>Solanum</taxon>
    </lineage>
</organism>
<name>M1DUW1_SOLTU</name>
<dbReference type="EnsemblPlants" id="PGSC0003DMT400094789">
    <property type="protein sequence ID" value="PGSC0003DMT400094789"/>
    <property type="gene ID" value="PGSC0003DMG400044360"/>
</dbReference>
<evidence type="ECO:0000256" key="1">
    <source>
        <dbReference type="SAM" id="MobiDB-lite"/>
    </source>
</evidence>
<reference evidence="2" key="2">
    <citation type="submission" date="2015-06" db="UniProtKB">
        <authorList>
            <consortium name="EnsemblPlants"/>
        </authorList>
    </citation>
    <scope>IDENTIFICATION</scope>
    <source>
        <strain evidence="2">DM1-3 516 R44</strain>
    </source>
</reference>
<dbReference type="Gramene" id="PGSC0003DMT400094789">
    <property type="protein sequence ID" value="PGSC0003DMT400094789"/>
    <property type="gene ID" value="PGSC0003DMG400044360"/>
</dbReference>
<dbReference type="Proteomes" id="UP000011115">
    <property type="component" value="Unassembled WGS sequence"/>
</dbReference>
<reference evidence="3" key="1">
    <citation type="journal article" date="2011" name="Nature">
        <title>Genome sequence and analysis of the tuber crop potato.</title>
        <authorList>
            <consortium name="The Potato Genome Sequencing Consortium"/>
        </authorList>
    </citation>
    <scope>NUCLEOTIDE SEQUENCE [LARGE SCALE GENOMIC DNA]</scope>
    <source>
        <strain evidence="3">cv. DM1-3 516 R44</strain>
    </source>
</reference>
<dbReference type="AlphaFoldDB" id="M1DUW1"/>
<proteinExistence type="predicted"/>
<sequence length="107" mass="12123">MLKEMKVDFSSLNNRVNSHANVVKQLEGQLSQLSAQLEPKVIERGEVEYTTTLRVDFNKDLADVTRSEKIVVGNAKGNDEVEAYEEEKDIDDEEKLIQQPKSDIVTT</sequence>
<keyword evidence="3" id="KW-1185">Reference proteome</keyword>
<dbReference type="InParanoid" id="M1DUW1"/>
<protein>
    <recommendedName>
        <fullName evidence="4">Integrase core domain containing protein</fullName>
    </recommendedName>
</protein>
<dbReference type="PaxDb" id="4113-PGSC0003DMT400094789"/>
<accession>M1DUW1</accession>
<evidence type="ECO:0000313" key="2">
    <source>
        <dbReference type="EnsemblPlants" id="PGSC0003DMT400094789"/>
    </source>
</evidence>
<dbReference type="HOGENOM" id="CLU_2214622_0_0_1"/>
<evidence type="ECO:0000313" key="3">
    <source>
        <dbReference type="Proteomes" id="UP000011115"/>
    </source>
</evidence>